<keyword evidence="2" id="KW-1185">Reference proteome</keyword>
<dbReference type="Proteomes" id="UP000308549">
    <property type="component" value="Unassembled WGS sequence"/>
</dbReference>
<sequence>MDDRAALASRLASDRLIKIIVGEGERTKTFMIQQVLLESVSNFFTKALRNEHLGDKNEEGVLRFPEDRVDAWEVLVYWIFCRQLPAPLSDAYAPGGVTRYRNQLLIVHCWALGDRYSIVEFHDDSLLVLVLHCVRRGLSWEAIKVGIKASTPGTPIRTRLFAFEAEAFIYKRWESEMDEQDYRPNYHQMDELDGQHFVSEIMAAHDEQPRKARCIPCVRGLFTRENGDPEPLLRSLFLGKRIEERTQFEYVLFMIKVAEELGSRISSSYKRIRGKDRCYQPNVTAKASKITSQILG</sequence>
<proteinExistence type="predicted"/>
<dbReference type="InterPro" id="IPR011333">
    <property type="entry name" value="SKP1/BTB/POZ_sf"/>
</dbReference>
<dbReference type="AlphaFoldDB" id="A0A4U0UG22"/>
<reference evidence="1 2" key="1">
    <citation type="submission" date="2017-03" db="EMBL/GenBank/DDBJ databases">
        <title>Genomes of endolithic fungi from Antarctica.</title>
        <authorList>
            <person name="Coleine C."/>
            <person name="Masonjones S."/>
            <person name="Stajich J.E."/>
        </authorList>
    </citation>
    <scope>NUCLEOTIDE SEQUENCE [LARGE SCALE GENOMIC DNA]</scope>
    <source>
        <strain evidence="1 2">CCFEE 6315</strain>
    </source>
</reference>
<accession>A0A4U0UG22</accession>
<gene>
    <name evidence="1" type="ORF">B0A50_00432</name>
</gene>
<dbReference type="Gene3D" id="3.30.710.10">
    <property type="entry name" value="Potassium Channel Kv1.1, Chain A"/>
    <property type="match status" value="1"/>
</dbReference>
<evidence type="ECO:0000313" key="2">
    <source>
        <dbReference type="Proteomes" id="UP000308549"/>
    </source>
</evidence>
<organism evidence="1 2">
    <name type="scientific">Salinomyces thailandicus</name>
    <dbReference type="NCBI Taxonomy" id="706561"/>
    <lineage>
        <taxon>Eukaryota</taxon>
        <taxon>Fungi</taxon>
        <taxon>Dikarya</taxon>
        <taxon>Ascomycota</taxon>
        <taxon>Pezizomycotina</taxon>
        <taxon>Dothideomycetes</taxon>
        <taxon>Dothideomycetidae</taxon>
        <taxon>Mycosphaerellales</taxon>
        <taxon>Teratosphaeriaceae</taxon>
        <taxon>Salinomyces</taxon>
    </lineage>
</organism>
<evidence type="ECO:0008006" key="3">
    <source>
        <dbReference type="Google" id="ProtNLM"/>
    </source>
</evidence>
<comment type="caution">
    <text evidence="1">The sequence shown here is derived from an EMBL/GenBank/DDBJ whole genome shotgun (WGS) entry which is preliminary data.</text>
</comment>
<dbReference type="EMBL" id="NAJL01000002">
    <property type="protein sequence ID" value="TKA33596.1"/>
    <property type="molecule type" value="Genomic_DNA"/>
</dbReference>
<protein>
    <recommendedName>
        <fullName evidence="3">BTB domain-containing protein</fullName>
    </recommendedName>
</protein>
<dbReference type="OrthoDB" id="194443at2759"/>
<name>A0A4U0UG22_9PEZI</name>
<evidence type="ECO:0000313" key="1">
    <source>
        <dbReference type="EMBL" id="TKA33596.1"/>
    </source>
</evidence>